<reference evidence="3" key="1">
    <citation type="submission" date="2024-04" db="EMBL/GenBank/DDBJ databases">
        <title>Phylogenomic analyses of a clade within the roseobacter group suggest taxonomic reassignments of species of the genera Aestuariivita, Citreicella, Loktanella, Nautella, Pelagibaca, Ruegeria, Thalassobius, Thiobacimonas and Tropicibacter, and the proposal o.</title>
        <authorList>
            <person name="Jeon C.O."/>
        </authorList>
    </citation>
    <scope>NUCLEOTIDE SEQUENCE [LARGE SCALE GENOMIC DNA]</scope>
    <source>
        <strain evidence="3">SS1-5</strain>
    </source>
</reference>
<evidence type="ECO:0000313" key="2">
    <source>
        <dbReference type="EMBL" id="WZU69129.1"/>
    </source>
</evidence>
<dbReference type="RefSeq" id="WP_342078422.1">
    <property type="nucleotide sequence ID" value="NZ_CP151767.2"/>
</dbReference>
<gene>
    <name evidence="2" type="ORF">AABB31_09880</name>
</gene>
<evidence type="ECO:0000256" key="1">
    <source>
        <dbReference type="SAM" id="MobiDB-lite"/>
    </source>
</evidence>
<sequence>MRFPLTLRLIFYSLRSLSLAVAITLIGWLALVPASGAERTALNAPLSGPDPLDLTAMRVARAMVHFAPDRAARMLSRSTDGEISVALAGMILRDLAAGNRSSGRTAAAVPPEDASAPTRSTGGAKFVRVDR</sequence>
<name>A0AAN0MD46_9RHOB</name>
<dbReference type="Proteomes" id="UP001470809">
    <property type="component" value="Chromosome"/>
</dbReference>
<keyword evidence="3" id="KW-1185">Reference proteome</keyword>
<protein>
    <submittedName>
        <fullName evidence="2">Uncharacterized protein</fullName>
    </submittedName>
</protein>
<dbReference type="EMBL" id="CP151767">
    <property type="protein sequence ID" value="WZU69129.1"/>
    <property type="molecule type" value="Genomic_DNA"/>
</dbReference>
<accession>A0AAN0MD46</accession>
<proteinExistence type="predicted"/>
<evidence type="ECO:0000313" key="3">
    <source>
        <dbReference type="Proteomes" id="UP001470809"/>
    </source>
</evidence>
<feature type="region of interest" description="Disordered" evidence="1">
    <location>
        <begin position="102"/>
        <end position="131"/>
    </location>
</feature>
<reference evidence="2 3" key="2">
    <citation type="submission" date="2024-08" db="EMBL/GenBank/DDBJ databases">
        <title>Phylogenomic analyses of a clade within the roseobacter group suggest taxonomic reassignments of species of the genera Aestuariivita, Citreicella, Loktanella, Nautella, Pelagibaca, Ruegeria, Thalassobius, Thiobacimonas and Tropicibacter, and the proposal o.</title>
        <authorList>
            <person name="Jeon C.O."/>
        </authorList>
    </citation>
    <scope>NUCLEOTIDE SEQUENCE [LARGE SCALE GENOMIC DNA]</scope>
    <source>
        <strain evidence="2 3">SS1-5</strain>
    </source>
</reference>
<organism evidence="2 3">
    <name type="scientific">Yoonia rhodophyticola</name>
    <dbReference type="NCBI Taxonomy" id="3137370"/>
    <lineage>
        <taxon>Bacteria</taxon>
        <taxon>Pseudomonadati</taxon>
        <taxon>Pseudomonadota</taxon>
        <taxon>Alphaproteobacteria</taxon>
        <taxon>Rhodobacterales</taxon>
        <taxon>Paracoccaceae</taxon>
        <taxon>Yoonia</taxon>
    </lineage>
</organism>
<dbReference type="KEGG" id="yrh:AABB31_09880"/>
<dbReference type="AlphaFoldDB" id="A0AAN0MD46"/>